<evidence type="ECO:0000313" key="1">
    <source>
        <dbReference type="EMBL" id="OJJ52300.1"/>
    </source>
</evidence>
<keyword evidence="2" id="KW-1185">Reference proteome</keyword>
<dbReference type="Proteomes" id="UP000184356">
    <property type="component" value="Unassembled WGS sequence"/>
</dbReference>
<proteinExistence type="predicted"/>
<name>A0A1L9SYN6_9EURO</name>
<dbReference type="AlphaFoldDB" id="A0A1L9SYN6"/>
<dbReference type="VEuPathDB" id="FungiDB:ASPSYDRAFT_712564"/>
<reference evidence="2" key="1">
    <citation type="journal article" date="2017" name="Genome Biol.">
        <title>Comparative genomics reveals high biological diversity and specific adaptations in the industrially and medically important fungal genus Aspergillus.</title>
        <authorList>
            <person name="de Vries R.P."/>
            <person name="Riley R."/>
            <person name="Wiebenga A."/>
            <person name="Aguilar-Osorio G."/>
            <person name="Amillis S."/>
            <person name="Uchima C.A."/>
            <person name="Anderluh G."/>
            <person name="Asadollahi M."/>
            <person name="Askin M."/>
            <person name="Barry K."/>
            <person name="Battaglia E."/>
            <person name="Bayram O."/>
            <person name="Benocci T."/>
            <person name="Braus-Stromeyer S.A."/>
            <person name="Caldana C."/>
            <person name="Canovas D."/>
            <person name="Cerqueira G.C."/>
            <person name="Chen F."/>
            <person name="Chen W."/>
            <person name="Choi C."/>
            <person name="Clum A."/>
            <person name="Dos Santos R.A."/>
            <person name="Damasio A.R."/>
            <person name="Diallinas G."/>
            <person name="Emri T."/>
            <person name="Fekete E."/>
            <person name="Flipphi M."/>
            <person name="Freyberg S."/>
            <person name="Gallo A."/>
            <person name="Gournas C."/>
            <person name="Habgood R."/>
            <person name="Hainaut M."/>
            <person name="Harispe M.L."/>
            <person name="Henrissat B."/>
            <person name="Hilden K.S."/>
            <person name="Hope R."/>
            <person name="Hossain A."/>
            <person name="Karabika E."/>
            <person name="Karaffa L."/>
            <person name="Karanyi Z."/>
            <person name="Krasevec N."/>
            <person name="Kuo A."/>
            <person name="Kusch H."/>
            <person name="LaButti K."/>
            <person name="Lagendijk E.L."/>
            <person name="Lapidus A."/>
            <person name="Levasseur A."/>
            <person name="Lindquist E."/>
            <person name="Lipzen A."/>
            <person name="Logrieco A.F."/>
            <person name="MacCabe A."/>
            <person name="Maekelae M.R."/>
            <person name="Malavazi I."/>
            <person name="Melin P."/>
            <person name="Meyer V."/>
            <person name="Mielnichuk N."/>
            <person name="Miskei M."/>
            <person name="Molnar A.P."/>
            <person name="Mule G."/>
            <person name="Ngan C.Y."/>
            <person name="Orejas M."/>
            <person name="Orosz E."/>
            <person name="Ouedraogo J.P."/>
            <person name="Overkamp K.M."/>
            <person name="Park H.-S."/>
            <person name="Perrone G."/>
            <person name="Piumi F."/>
            <person name="Punt P.J."/>
            <person name="Ram A.F."/>
            <person name="Ramon A."/>
            <person name="Rauscher S."/>
            <person name="Record E."/>
            <person name="Riano-Pachon D.M."/>
            <person name="Robert V."/>
            <person name="Roehrig J."/>
            <person name="Ruller R."/>
            <person name="Salamov A."/>
            <person name="Salih N.S."/>
            <person name="Samson R.A."/>
            <person name="Sandor E."/>
            <person name="Sanguinetti M."/>
            <person name="Schuetze T."/>
            <person name="Sepcic K."/>
            <person name="Shelest E."/>
            <person name="Sherlock G."/>
            <person name="Sophianopoulou V."/>
            <person name="Squina F.M."/>
            <person name="Sun H."/>
            <person name="Susca A."/>
            <person name="Todd R.B."/>
            <person name="Tsang A."/>
            <person name="Unkles S.E."/>
            <person name="van de Wiele N."/>
            <person name="van Rossen-Uffink D."/>
            <person name="Oliveira J.V."/>
            <person name="Vesth T.C."/>
            <person name="Visser J."/>
            <person name="Yu J.-H."/>
            <person name="Zhou M."/>
            <person name="Andersen M.R."/>
            <person name="Archer D.B."/>
            <person name="Baker S.E."/>
            <person name="Benoit I."/>
            <person name="Brakhage A.A."/>
            <person name="Braus G.H."/>
            <person name="Fischer R."/>
            <person name="Frisvad J.C."/>
            <person name="Goldman G.H."/>
            <person name="Houbraken J."/>
            <person name="Oakley B."/>
            <person name="Pocsi I."/>
            <person name="Scazzocchio C."/>
            <person name="Seiboth B."/>
            <person name="vanKuyk P.A."/>
            <person name="Wortman J."/>
            <person name="Dyer P.S."/>
            <person name="Grigoriev I.V."/>
        </authorList>
    </citation>
    <scope>NUCLEOTIDE SEQUENCE [LARGE SCALE GENOMIC DNA]</scope>
    <source>
        <strain evidence="2">CBS 593.65</strain>
    </source>
</reference>
<protein>
    <submittedName>
        <fullName evidence="1">Uncharacterized protein</fullName>
    </submittedName>
</protein>
<dbReference type="GeneID" id="63766640"/>
<accession>A0A1L9SYN6</accession>
<organism evidence="1 2">
    <name type="scientific">Aspergillus sydowii CBS 593.65</name>
    <dbReference type="NCBI Taxonomy" id="1036612"/>
    <lineage>
        <taxon>Eukaryota</taxon>
        <taxon>Fungi</taxon>
        <taxon>Dikarya</taxon>
        <taxon>Ascomycota</taxon>
        <taxon>Pezizomycotina</taxon>
        <taxon>Eurotiomycetes</taxon>
        <taxon>Eurotiomycetidae</taxon>
        <taxon>Eurotiales</taxon>
        <taxon>Aspergillaceae</taxon>
        <taxon>Aspergillus</taxon>
        <taxon>Aspergillus subgen. Nidulantes</taxon>
    </lineage>
</organism>
<dbReference type="EMBL" id="KV878603">
    <property type="protein sequence ID" value="OJJ52300.1"/>
    <property type="molecule type" value="Genomic_DNA"/>
</dbReference>
<dbReference type="OrthoDB" id="4390692at2759"/>
<gene>
    <name evidence="1" type="ORF">ASPSYDRAFT_712564</name>
</gene>
<evidence type="ECO:0000313" key="2">
    <source>
        <dbReference type="Proteomes" id="UP000184356"/>
    </source>
</evidence>
<sequence length="105" mass="11881">MTSCSENWYQVLKRHWNLERYGDPYASKRHELIKLQGWGWNLKHFSGSTPLINNDKRMYLVPLSKGTVLTPGGTVTEGSYAYITNTPTISSNSTVIFIAPFPKTA</sequence>
<dbReference type="RefSeq" id="XP_040696106.1">
    <property type="nucleotide sequence ID" value="XM_040850567.1"/>
</dbReference>